<dbReference type="AlphaFoldDB" id="A0A4U8YK81"/>
<accession>A0A4U8YK81</accession>
<keyword evidence="5 9" id="KW-0812">Transmembrane</keyword>
<keyword evidence="6 9" id="KW-1133">Transmembrane helix</keyword>
<evidence type="ECO:0000256" key="1">
    <source>
        <dbReference type="ARBA" id="ARBA00004429"/>
    </source>
</evidence>
<comment type="similarity">
    <text evidence="8">Belongs to the TRAP transporter small permease family.</text>
</comment>
<organism evidence="11 12">
    <name type="scientific">Desulfoluna butyratoxydans</name>
    <dbReference type="NCBI Taxonomy" id="231438"/>
    <lineage>
        <taxon>Bacteria</taxon>
        <taxon>Pseudomonadati</taxon>
        <taxon>Thermodesulfobacteriota</taxon>
        <taxon>Desulfobacteria</taxon>
        <taxon>Desulfobacterales</taxon>
        <taxon>Desulfolunaceae</taxon>
        <taxon>Desulfoluna</taxon>
    </lineage>
</organism>
<keyword evidence="12" id="KW-1185">Reference proteome</keyword>
<proteinExistence type="inferred from homology"/>
<keyword evidence="7 9" id="KW-0472">Membrane</keyword>
<feature type="domain" description="Tripartite ATP-independent periplasmic transporters DctQ component" evidence="10">
    <location>
        <begin position="29"/>
        <end position="153"/>
    </location>
</feature>
<dbReference type="GO" id="GO:0015740">
    <property type="term" value="P:C4-dicarboxylate transport"/>
    <property type="evidence" value="ECO:0007669"/>
    <property type="project" value="TreeGrafter"/>
</dbReference>
<dbReference type="GO" id="GO:0022857">
    <property type="term" value="F:transmembrane transporter activity"/>
    <property type="evidence" value="ECO:0007669"/>
    <property type="project" value="TreeGrafter"/>
</dbReference>
<reference evidence="11 12" key="1">
    <citation type="submission" date="2019-03" db="EMBL/GenBank/DDBJ databases">
        <authorList>
            <person name="Nijsse B."/>
        </authorList>
    </citation>
    <scope>NUCLEOTIDE SEQUENCE [LARGE SCALE GENOMIC DNA]</scope>
    <source>
        <strain evidence="11">Desulfoluna butyratoxydans MSL71</strain>
    </source>
</reference>
<dbReference type="Pfam" id="PF04290">
    <property type="entry name" value="DctQ"/>
    <property type="match status" value="1"/>
</dbReference>
<dbReference type="PANTHER" id="PTHR35011">
    <property type="entry name" value="2,3-DIKETO-L-GULONATE TRAP TRANSPORTER SMALL PERMEASE PROTEIN YIAM"/>
    <property type="match status" value="1"/>
</dbReference>
<keyword evidence="4" id="KW-0997">Cell inner membrane</keyword>
<evidence type="ECO:0000259" key="10">
    <source>
        <dbReference type="Pfam" id="PF04290"/>
    </source>
</evidence>
<evidence type="ECO:0000256" key="4">
    <source>
        <dbReference type="ARBA" id="ARBA00022519"/>
    </source>
</evidence>
<dbReference type="EMBL" id="CAADHO010000003">
    <property type="protein sequence ID" value="VFQ44236.1"/>
    <property type="molecule type" value="Genomic_DNA"/>
</dbReference>
<dbReference type="InterPro" id="IPR007387">
    <property type="entry name" value="TRAP_DctQ"/>
</dbReference>
<evidence type="ECO:0000313" key="11">
    <source>
        <dbReference type="EMBL" id="VFQ44236.1"/>
    </source>
</evidence>
<dbReference type="Proteomes" id="UP000507962">
    <property type="component" value="Unassembled WGS sequence"/>
</dbReference>
<feature type="transmembrane region" description="Helical" evidence="9">
    <location>
        <begin position="91"/>
        <end position="109"/>
    </location>
</feature>
<gene>
    <name evidence="11" type="ORF">MSL71_18810</name>
</gene>
<evidence type="ECO:0000256" key="3">
    <source>
        <dbReference type="ARBA" id="ARBA00022475"/>
    </source>
</evidence>
<dbReference type="PROSITE" id="PS51257">
    <property type="entry name" value="PROKAR_LIPOPROTEIN"/>
    <property type="match status" value="1"/>
</dbReference>
<name>A0A4U8YK81_9BACT</name>
<feature type="transmembrane region" description="Helical" evidence="9">
    <location>
        <begin position="54"/>
        <end position="79"/>
    </location>
</feature>
<keyword evidence="2" id="KW-0813">Transport</keyword>
<feature type="transmembrane region" description="Helical" evidence="9">
    <location>
        <begin position="130"/>
        <end position="151"/>
    </location>
</feature>
<dbReference type="GO" id="GO:0005886">
    <property type="term" value="C:plasma membrane"/>
    <property type="evidence" value="ECO:0007669"/>
    <property type="project" value="UniProtKB-SubCell"/>
</dbReference>
<keyword evidence="3" id="KW-1003">Cell membrane</keyword>
<evidence type="ECO:0000256" key="2">
    <source>
        <dbReference type="ARBA" id="ARBA00022448"/>
    </source>
</evidence>
<evidence type="ECO:0000256" key="7">
    <source>
        <dbReference type="ARBA" id="ARBA00023136"/>
    </source>
</evidence>
<evidence type="ECO:0000256" key="6">
    <source>
        <dbReference type="ARBA" id="ARBA00022989"/>
    </source>
</evidence>
<evidence type="ECO:0000256" key="5">
    <source>
        <dbReference type="ARBA" id="ARBA00022692"/>
    </source>
</evidence>
<feature type="transmembrane region" description="Helical" evidence="9">
    <location>
        <begin position="20"/>
        <end position="42"/>
    </location>
</feature>
<dbReference type="PANTHER" id="PTHR35011:SF10">
    <property type="entry name" value="TRAP TRANSPORTER SMALL PERMEASE PROTEIN"/>
    <property type="match status" value="1"/>
</dbReference>
<evidence type="ECO:0000256" key="9">
    <source>
        <dbReference type="SAM" id="Phobius"/>
    </source>
</evidence>
<evidence type="ECO:0000313" key="12">
    <source>
        <dbReference type="Proteomes" id="UP000507962"/>
    </source>
</evidence>
<sequence length="155" mass="16329">MTRPGPLTTGITKGATFSAWLAAACLLAMMAATCLDVVLRFFRSPIAGTYETVGFLSALMVAFALADTTLKGGHIAVAFLAEKLPPAPAKWLDRTVTLVLILLFGLLTLRMGSHALELKDAAEVSMTLKIPVWPVVAGITAGMGLFVAVLATRLK</sequence>
<comment type="subcellular location">
    <subcellularLocation>
        <location evidence="1">Cell inner membrane</location>
        <topology evidence="1">Multi-pass membrane protein</topology>
    </subcellularLocation>
</comment>
<dbReference type="InterPro" id="IPR055348">
    <property type="entry name" value="DctQ"/>
</dbReference>
<evidence type="ECO:0000256" key="8">
    <source>
        <dbReference type="ARBA" id="ARBA00038436"/>
    </source>
</evidence>
<protein>
    <submittedName>
        <fullName evidence="11">Tripartite atp-independent periplasmic transporter dctq component</fullName>
    </submittedName>
</protein>
<dbReference type="RefSeq" id="WP_180139296.1">
    <property type="nucleotide sequence ID" value="NZ_CAADHO010000003.1"/>
</dbReference>